<dbReference type="OrthoDB" id="10017101at2759"/>
<dbReference type="KEGG" id="pchm:VFPPC_00153"/>
<dbReference type="InterPro" id="IPR029063">
    <property type="entry name" value="SAM-dependent_MTases_sf"/>
</dbReference>
<gene>
    <name evidence="3" type="ORF">VFPPC_00153</name>
</gene>
<dbReference type="InterPro" id="IPR025714">
    <property type="entry name" value="Methyltranfer_dom"/>
</dbReference>
<evidence type="ECO:0000259" key="2">
    <source>
        <dbReference type="Pfam" id="PF13847"/>
    </source>
</evidence>
<reference evidence="3 4" key="1">
    <citation type="journal article" date="2016" name="PLoS Pathog.">
        <title>Biosynthesis of antibiotic leucinostatins in bio-control fungus Purpureocillium lilacinum and their inhibition on phytophthora revealed by genome mining.</title>
        <authorList>
            <person name="Wang G."/>
            <person name="Liu Z."/>
            <person name="Lin R."/>
            <person name="Li E."/>
            <person name="Mao Z."/>
            <person name="Ling J."/>
            <person name="Yang Y."/>
            <person name="Yin W.B."/>
            <person name="Xie B."/>
        </authorList>
    </citation>
    <scope>NUCLEOTIDE SEQUENCE [LARGE SCALE GENOMIC DNA]</scope>
    <source>
        <strain evidence="3">170</strain>
    </source>
</reference>
<keyword evidence="3" id="KW-0489">Methyltransferase</keyword>
<dbReference type="Proteomes" id="UP000078397">
    <property type="component" value="Unassembled WGS sequence"/>
</dbReference>
<protein>
    <submittedName>
        <fullName evidence="3">Methylase involved in ubiquinone/menaquinone biosynthesis</fullName>
    </submittedName>
</protein>
<dbReference type="EMBL" id="LSBJ02000001">
    <property type="protein sequence ID" value="OAQ72104.1"/>
    <property type="molecule type" value="Genomic_DNA"/>
</dbReference>
<dbReference type="STRING" id="1380566.A0A179G2L7"/>
<comment type="similarity">
    <text evidence="1">Belongs to the methyltransferase superfamily. LaeA methyltransferase family.</text>
</comment>
<sequence length="281" mass="31150">MASTSSQHNTYGPGHAIPQVQHHEWRTAENSAAHLIPHLKSTVTQNPHLKMLDVGAGSGTITASLAQYMPSGQIVATDISDDILDRAKFHADQRGIKNITYQRASVYELPFSDASFDITHAHQVLTHLDAPVDAIREMLRVTKPGGIVSLREADMRMWCIWPEIPALKKFHELMAQSQVANGGNNMAGRELLSWALKAGARRDDVEIGFGTWCYGTERDRGPWSASMMERLRNGPMRSKALELGMATEKGIEEMIEAWRTWTVTEDAVLGIMNGEAIIHKA</sequence>
<dbReference type="AlphaFoldDB" id="A0A179G2L7"/>
<evidence type="ECO:0000313" key="4">
    <source>
        <dbReference type="Proteomes" id="UP000078397"/>
    </source>
</evidence>
<keyword evidence="4" id="KW-1185">Reference proteome</keyword>
<dbReference type="Gene3D" id="3.40.50.150">
    <property type="entry name" value="Vaccinia Virus protein VP39"/>
    <property type="match status" value="1"/>
</dbReference>
<dbReference type="Pfam" id="PF13847">
    <property type="entry name" value="Methyltransf_31"/>
    <property type="match status" value="1"/>
</dbReference>
<organism evidence="3 4">
    <name type="scientific">Pochonia chlamydosporia 170</name>
    <dbReference type="NCBI Taxonomy" id="1380566"/>
    <lineage>
        <taxon>Eukaryota</taxon>
        <taxon>Fungi</taxon>
        <taxon>Dikarya</taxon>
        <taxon>Ascomycota</taxon>
        <taxon>Pezizomycotina</taxon>
        <taxon>Sordariomycetes</taxon>
        <taxon>Hypocreomycetidae</taxon>
        <taxon>Hypocreales</taxon>
        <taxon>Clavicipitaceae</taxon>
        <taxon>Pochonia</taxon>
    </lineage>
</organism>
<feature type="domain" description="Methyltransferase" evidence="2">
    <location>
        <begin position="47"/>
        <end position="166"/>
    </location>
</feature>
<evidence type="ECO:0000256" key="1">
    <source>
        <dbReference type="ARBA" id="ARBA00038158"/>
    </source>
</evidence>
<dbReference type="CDD" id="cd02440">
    <property type="entry name" value="AdoMet_MTases"/>
    <property type="match status" value="1"/>
</dbReference>
<dbReference type="PANTHER" id="PTHR43591:SF24">
    <property type="entry name" value="2-METHOXY-6-POLYPRENYL-1,4-BENZOQUINOL METHYLASE, MITOCHONDRIAL"/>
    <property type="match status" value="1"/>
</dbReference>
<comment type="caution">
    <text evidence="3">The sequence shown here is derived from an EMBL/GenBank/DDBJ whole genome shotgun (WGS) entry which is preliminary data.</text>
</comment>
<name>A0A179G2L7_METCM</name>
<accession>A0A179G2L7</accession>
<keyword evidence="3" id="KW-0830">Ubiquinone</keyword>
<dbReference type="GO" id="GO:0032259">
    <property type="term" value="P:methylation"/>
    <property type="evidence" value="ECO:0007669"/>
    <property type="project" value="UniProtKB-KW"/>
</dbReference>
<dbReference type="GeneID" id="28844230"/>
<keyword evidence="3" id="KW-0808">Transferase</keyword>
<evidence type="ECO:0000313" key="3">
    <source>
        <dbReference type="EMBL" id="OAQ72104.1"/>
    </source>
</evidence>
<dbReference type="GO" id="GO:0008168">
    <property type="term" value="F:methyltransferase activity"/>
    <property type="evidence" value="ECO:0007669"/>
    <property type="project" value="UniProtKB-KW"/>
</dbReference>
<dbReference type="SUPFAM" id="SSF53335">
    <property type="entry name" value="S-adenosyl-L-methionine-dependent methyltransferases"/>
    <property type="match status" value="1"/>
</dbReference>
<proteinExistence type="inferred from homology"/>
<dbReference type="PANTHER" id="PTHR43591">
    <property type="entry name" value="METHYLTRANSFERASE"/>
    <property type="match status" value="1"/>
</dbReference>
<dbReference type="RefSeq" id="XP_018148187.1">
    <property type="nucleotide sequence ID" value="XM_018280236.1"/>
</dbReference>